<dbReference type="OrthoDB" id="3063476at2759"/>
<accession>A0A6A5RPT1</accession>
<proteinExistence type="predicted"/>
<evidence type="ECO:0000313" key="2">
    <source>
        <dbReference type="EMBL" id="KAF1929792.1"/>
    </source>
</evidence>
<dbReference type="PANTHER" id="PTHR34693">
    <property type="entry name" value="PROTEIN PAR32"/>
    <property type="match status" value="1"/>
</dbReference>
<dbReference type="InterPro" id="IPR053203">
    <property type="entry name" value="Cisplatin_resist-associated"/>
</dbReference>
<dbReference type="PANTHER" id="PTHR34693:SF1">
    <property type="entry name" value="PROTEIN PAR32"/>
    <property type="match status" value="1"/>
</dbReference>
<evidence type="ECO:0000313" key="3">
    <source>
        <dbReference type="Proteomes" id="UP000800082"/>
    </source>
</evidence>
<gene>
    <name evidence="2" type="ORF">M421DRAFT_389577</name>
</gene>
<protein>
    <submittedName>
        <fullName evidence="2">Uncharacterized protein</fullName>
    </submittedName>
</protein>
<dbReference type="Pfam" id="PF12223">
    <property type="entry name" value="DUF3602"/>
    <property type="match status" value="1"/>
</dbReference>
<organism evidence="2 3">
    <name type="scientific">Didymella exigua CBS 183.55</name>
    <dbReference type="NCBI Taxonomy" id="1150837"/>
    <lineage>
        <taxon>Eukaryota</taxon>
        <taxon>Fungi</taxon>
        <taxon>Dikarya</taxon>
        <taxon>Ascomycota</taxon>
        <taxon>Pezizomycotina</taxon>
        <taxon>Dothideomycetes</taxon>
        <taxon>Pleosporomycetidae</taxon>
        <taxon>Pleosporales</taxon>
        <taxon>Pleosporineae</taxon>
        <taxon>Didymellaceae</taxon>
        <taxon>Didymella</taxon>
    </lineage>
</organism>
<reference evidence="2" key="1">
    <citation type="journal article" date="2020" name="Stud. Mycol.">
        <title>101 Dothideomycetes genomes: a test case for predicting lifestyles and emergence of pathogens.</title>
        <authorList>
            <person name="Haridas S."/>
            <person name="Albert R."/>
            <person name="Binder M."/>
            <person name="Bloem J."/>
            <person name="Labutti K."/>
            <person name="Salamov A."/>
            <person name="Andreopoulos B."/>
            <person name="Baker S."/>
            <person name="Barry K."/>
            <person name="Bills G."/>
            <person name="Bluhm B."/>
            <person name="Cannon C."/>
            <person name="Castanera R."/>
            <person name="Culley D."/>
            <person name="Daum C."/>
            <person name="Ezra D."/>
            <person name="Gonzalez J."/>
            <person name="Henrissat B."/>
            <person name="Kuo A."/>
            <person name="Liang C."/>
            <person name="Lipzen A."/>
            <person name="Lutzoni F."/>
            <person name="Magnuson J."/>
            <person name="Mondo S."/>
            <person name="Nolan M."/>
            <person name="Ohm R."/>
            <person name="Pangilinan J."/>
            <person name="Park H.-J."/>
            <person name="Ramirez L."/>
            <person name="Alfaro M."/>
            <person name="Sun H."/>
            <person name="Tritt A."/>
            <person name="Yoshinaga Y."/>
            <person name="Zwiers L.-H."/>
            <person name="Turgeon B."/>
            <person name="Goodwin S."/>
            <person name="Spatafora J."/>
            <person name="Crous P."/>
            <person name="Grigoriev I."/>
        </authorList>
    </citation>
    <scope>NUCLEOTIDE SEQUENCE</scope>
    <source>
        <strain evidence="2">CBS 183.55</strain>
    </source>
</reference>
<sequence length="214" mass="22881">MTTQPPQDRIASHGRGGAGNIVPDTNTAYTKPADLVTPTIKSNTYTTGRGGQGNMAKNDDPNNARLAQDVEGPTTVSEPKGAVHYGRGGAANIISDKERKSGEAKRSESGASGEQGLLSKVKGFFKALSNKNRKEIPKQGVFVWFNVYHGGYRKGLVCGIGLLDTLNTIAIFNWFSQALTFQALAIEANRDILVCLFPCHLGSCCGRSTFSICL</sequence>
<dbReference type="Proteomes" id="UP000800082">
    <property type="component" value="Unassembled WGS sequence"/>
</dbReference>
<keyword evidence="3" id="KW-1185">Reference proteome</keyword>
<name>A0A6A5RPT1_9PLEO</name>
<feature type="compositionally biased region" description="Basic and acidic residues" evidence="1">
    <location>
        <begin position="95"/>
        <end position="108"/>
    </location>
</feature>
<dbReference type="GeneID" id="54347619"/>
<feature type="region of interest" description="Disordered" evidence="1">
    <location>
        <begin position="1"/>
        <end position="114"/>
    </location>
</feature>
<dbReference type="InterPro" id="IPR022024">
    <property type="entry name" value="DUF3602"/>
</dbReference>
<dbReference type="RefSeq" id="XP_033450040.1">
    <property type="nucleotide sequence ID" value="XM_033589969.1"/>
</dbReference>
<dbReference type="AlphaFoldDB" id="A0A6A5RPT1"/>
<evidence type="ECO:0000256" key="1">
    <source>
        <dbReference type="SAM" id="MobiDB-lite"/>
    </source>
</evidence>
<dbReference type="EMBL" id="ML978965">
    <property type="protein sequence ID" value="KAF1929792.1"/>
    <property type="molecule type" value="Genomic_DNA"/>
</dbReference>